<feature type="region of interest" description="Disordered" evidence="1">
    <location>
        <begin position="63"/>
        <end position="91"/>
    </location>
</feature>
<name>A0A7R8WI62_9CRUS</name>
<dbReference type="EMBL" id="OB662043">
    <property type="protein sequence ID" value="CAD7229396.1"/>
    <property type="molecule type" value="Genomic_DNA"/>
</dbReference>
<dbReference type="AlphaFoldDB" id="A0A7R8WI62"/>
<accession>A0A7R8WI62</accession>
<gene>
    <name evidence="2" type="ORF">CTOB1V02_LOCUS7268</name>
</gene>
<organism evidence="2">
    <name type="scientific">Cyprideis torosa</name>
    <dbReference type="NCBI Taxonomy" id="163714"/>
    <lineage>
        <taxon>Eukaryota</taxon>
        <taxon>Metazoa</taxon>
        <taxon>Ecdysozoa</taxon>
        <taxon>Arthropoda</taxon>
        <taxon>Crustacea</taxon>
        <taxon>Oligostraca</taxon>
        <taxon>Ostracoda</taxon>
        <taxon>Podocopa</taxon>
        <taxon>Podocopida</taxon>
        <taxon>Cytherocopina</taxon>
        <taxon>Cytheroidea</taxon>
        <taxon>Cytherideidae</taxon>
        <taxon>Cyprideis</taxon>
    </lineage>
</organism>
<feature type="compositionally biased region" description="Gly residues" evidence="1">
    <location>
        <begin position="264"/>
        <end position="277"/>
    </location>
</feature>
<evidence type="ECO:0000313" key="2">
    <source>
        <dbReference type="EMBL" id="CAD7229396.1"/>
    </source>
</evidence>
<feature type="region of interest" description="Disordered" evidence="1">
    <location>
        <begin position="238"/>
        <end position="302"/>
    </location>
</feature>
<reference evidence="2" key="1">
    <citation type="submission" date="2020-11" db="EMBL/GenBank/DDBJ databases">
        <authorList>
            <person name="Tran Van P."/>
        </authorList>
    </citation>
    <scope>NUCLEOTIDE SEQUENCE</scope>
</reference>
<evidence type="ECO:0000256" key="1">
    <source>
        <dbReference type="SAM" id="MobiDB-lite"/>
    </source>
</evidence>
<protein>
    <submittedName>
        <fullName evidence="2">Uncharacterized protein</fullName>
    </submittedName>
</protein>
<sequence length="302" mass="33177">MGISPVPPEAICVEKKRYEEWKKRRLEWESKEQQRKQQRQMRLITESKGALNADDIQKIMEQDDATSDEPVDYRPLDGTCPPLYKEVPKKNKTASDLAKSADIAKCIITDRGEVYDPELDDMRLHEEYLRRNATKTIPGAKASGIFQTSTISSALTAMQPFQMPLPPVTLTTLNDPMFKCHSNLCGKGIFIEYGVQVRTCKERKKCEEFKASTKEEDIPEERLKDICDCICGRTGKKEEAHEAKEEGGEAGEEKKGGEKKGGAKKAGGGAKKGGEGGASEEKSGEEKSGEEKKGGEGGGGGG</sequence>
<proteinExistence type="predicted"/>
<feature type="compositionally biased region" description="Basic and acidic residues" evidence="1">
    <location>
        <begin position="279"/>
        <end position="295"/>
    </location>
</feature>
<feature type="compositionally biased region" description="Basic and acidic residues" evidence="1">
    <location>
        <begin position="238"/>
        <end position="261"/>
    </location>
</feature>